<dbReference type="PANTHER" id="PTHR30055:SF223">
    <property type="entry name" value="HTH-TYPE TRANSCRIPTIONAL REGULATOR UIDR"/>
    <property type="match status" value="1"/>
</dbReference>
<dbReference type="STRING" id="29435.SAMN05216588_110152"/>
<dbReference type="Pfam" id="PF21351">
    <property type="entry name" value="TetR_C_41"/>
    <property type="match status" value="1"/>
</dbReference>
<feature type="domain" description="HTH tetR-type" evidence="5">
    <location>
        <begin position="10"/>
        <end position="70"/>
    </location>
</feature>
<evidence type="ECO:0000256" key="1">
    <source>
        <dbReference type="ARBA" id="ARBA00023015"/>
    </source>
</evidence>
<dbReference type="PROSITE" id="PS01081">
    <property type="entry name" value="HTH_TETR_1"/>
    <property type="match status" value="1"/>
</dbReference>
<dbReference type="InterPro" id="IPR001647">
    <property type="entry name" value="HTH_TetR"/>
</dbReference>
<dbReference type="FunFam" id="1.10.10.60:FF:000141">
    <property type="entry name" value="TetR family transcriptional regulator"/>
    <property type="match status" value="1"/>
</dbReference>
<gene>
    <name evidence="6" type="ORF">SAMN05216588_110152</name>
</gene>
<dbReference type="GO" id="GO:0003700">
    <property type="term" value="F:DNA-binding transcription factor activity"/>
    <property type="evidence" value="ECO:0007669"/>
    <property type="project" value="TreeGrafter"/>
</dbReference>
<dbReference type="InterPro" id="IPR009057">
    <property type="entry name" value="Homeodomain-like_sf"/>
</dbReference>
<evidence type="ECO:0000256" key="3">
    <source>
        <dbReference type="ARBA" id="ARBA00023163"/>
    </source>
</evidence>
<dbReference type="Gene3D" id="1.10.357.10">
    <property type="entry name" value="Tetracycline Repressor, domain 2"/>
    <property type="match status" value="1"/>
</dbReference>
<dbReference type="Pfam" id="PF00440">
    <property type="entry name" value="TetR_N"/>
    <property type="match status" value="1"/>
</dbReference>
<protein>
    <submittedName>
        <fullName evidence="6">Transcriptional regulator, TetR family</fullName>
    </submittedName>
</protein>
<dbReference type="GO" id="GO:0000976">
    <property type="term" value="F:transcription cis-regulatory region binding"/>
    <property type="evidence" value="ECO:0007669"/>
    <property type="project" value="TreeGrafter"/>
</dbReference>
<dbReference type="InterPro" id="IPR049484">
    <property type="entry name" value="Rv0078-like_C"/>
</dbReference>
<dbReference type="SUPFAM" id="SSF46689">
    <property type="entry name" value="Homeodomain-like"/>
    <property type="match status" value="1"/>
</dbReference>
<sequence length="195" mass="21198">MARRTRAEMEKTRSALLVTARRVFCERGYAETSMDELTAQAGLTRGALYHHFGDKQGLLAAVVAQIDAEMDARLQAISGSSADAWAGFRDRCRAYLQMALEPEIQRIVLRDARAVLGGATPDSQQHCIHSLQQLIVGLIQQGIVADADPQALALLINGSLAEAAFWIASDEDGSARLAWSLAALELLLRGLLVER</sequence>
<dbReference type="PROSITE" id="PS50977">
    <property type="entry name" value="HTH_TETR_2"/>
    <property type="match status" value="1"/>
</dbReference>
<evidence type="ECO:0000256" key="4">
    <source>
        <dbReference type="PROSITE-ProRule" id="PRU00335"/>
    </source>
</evidence>
<dbReference type="PRINTS" id="PR00455">
    <property type="entry name" value="HTHTETR"/>
</dbReference>
<evidence type="ECO:0000313" key="7">
    <source>
        <dbReference type="Proteomes" id="UP000198606"/>
    </source>
</evidence>
<dbReference type="InterPro" id="IPR023772">
    <property type="entry name" value="DNA-bd_HTH_TetR-type_CS"/>
</dbReference>
<reference evidence="6 7" key="1">
    <citation type="submission" date="2016-10" db="EMBL/GenBank/DDBJ databases">
        <authorList>
            <person name="de Groot N.N."/>
        </authorList>
    </citation>
    <scope>NUCLEOTIDE SEQUENCE [LARGE SCALE GENOMIC DNA]</scope>
    <source>
        <strain evidence="6 7">LMG 18387</strain>
    </source>
</reference>
<feature type="DNA-binding region" description="H-T-H motif" evidence="4">
    <location>
        <begin position="33"/>
        <end position="52"/>
    </location>
</feature>
<proteinExistence type="predicted"/>
<dbReference type="AlphaFoldDB" id="A0A1G8HD79"/>
<keyword evidence="3" id="KW-0804">Transcription</keyword>
<dbReference type="EMBL" id="FNDG01000010">
    <property type="protein sequence ID" value="SDI04450.1"/>
    <property type="molecule type" value="Genomic_DNA"/>
</dbReference>
<dbReference type="InterPro" id="IPR050109">
    <property type="entry name" value="HTH-type_TetR-like_transc_reg"/>
</dbReference>
<organism evidence="6 7">
    <name type="scientific">Phytopseudomonas flavescens</name>
    <dbReference type="NCBI Taxonomy" id="29435"/>
    <lineage>
        <taxon>Bacteria</taxon>
        <taxon>Pseudomonadati</taxon>
        <taxon>Pseudomonadota</taxon>
        <taxon>Gammaproteobacteria</taxon>
        <taxon>Pseudomonadales</taxon>
        <taxon>Pseudomonadaceae</taxon>
        <taxon>Phytopseudomonas</taxon>
    </lineage>
</organism>
<evidence type="ECO:0000256" key="2">
    <source>
        <dbReference type="ARBA" id="ARBA00023125"/>
    </source>
</evidence>
<keyword evidence="1" id="KW-0805">Transcription regulation</keyword>
<accession>A0A1G8HD79</accession>
<dbReference type="Proteomes" id="UP000198606">
    <property type="component" value="Unassembled WGS sequence"/>
</dbReference>
<keyword evidence="2 4" id="KW-0238">DNA-binding</keyword>
<dbReference type="PANTHER" id="PTHR30055">
    <property type="entry name" value="HTH-TYPE TRANSCRIPTIONAL REGULATOR RUTR"/>
    <property type="match status" value="1"/>
</dbReference>
<evidence type="ECO:0000259" key="5">
    <source>
        <dbReference type="PROSITE" id="PS50977"/>
    </source>
</evidence>
<dbReference type="RefSeq" id="WP_084306819.1">
    <property type="nucleotide sequence ID" value="NZ_FNDG01000010.1"/>
</dbReference>
<name>A0A1G8HD79_9GAMM</name>
<evidence type="ECO:0000313" key="6">
    <source>
        <dbReference type="EMBL" id="SDI04450.1"/>
    </source>
</evidence>